<keyword evidence="3" id="KW-1185">Reference proteome</keyword>
<feature type="signal peptide" evidence="1">
    <location>
        <begin position="1"/>
        <end position="18"/>
    </location>
</feature>
<sequence>MLLRSSLILILTAGAACAQPALVDRATLKQHCTSDYLTYCGNLPPDGPEVQACFRQNKAKLSPDCQAAITGYVKAQRRG</sequence>
<organism evidence="2 3">
    <name type="scientific">Methylobacterium terricola</name>
    <dbReference type="NCBI Taxonomy" id="2583531"/>
    <lineage>
        <taxon>Bacteria</taxon>
        <taxon>Pseudomonadati</taxon>
        <taxon>Pseudomonadota</taxon>
        <taxon>Alphaproteobacteria</taxon>
        <taxon>Hyphomicrobiales</taxon>
        <taxon>Methylobacteriaceae</taxon>
        <taxon>Methylobacterium</taxon>
    </lineage>
</organism>
<dbReference type="RefSeq" id="WP_139036321.1">
    <property type="nucleotide sequence ID" value="NZ_VDDA01000005.1"/>
</dbReference>
<proteinExistence type="predicted"/>
<feature type="chain" id="PRO_5022964718" description="Cysteine rich repeat-containing protein" evidence="1">
    <location>
        <begin position="19"/>
        <end position="79"/>
    </location>
</feature>
<dbReference type="PROSITE" id="PS51257">
    <property type="entry name" value="PROKAR_LIPOPROTEIN"/>
    <property type="match status" value="1"/>
</dbReference>
<evidence type="ECO:0008006" key="4">
    <source>
        <dbReference type="Google" id="ProtNLM"/>
    </source>
</evidence>
<reference evidence="2 3" key="1">
    <citation type="submission" date="2019-06" db="EMBL/GenBank/DDBJ databases">
        <title>Genome of Methylobacterium sp. 17Sr1-39.</title>
        <authorList>
            <person name="Seo T."/>
        </authorList>
    </citation>
    <scope>NUCLEOTIDE SEQUENCE [LARGE SCALE GENOMIC DNA]</scope>
    <source>
        <strain evidence="2 3">17Sr1-39</strain>
    </source>
</reference>
<protein>
    <recommendedName>
        <fullName evidence="4">Cysteine rich repeat-containing protein</fullName>
    </recommendedName>
</protein>
<dbReference type="AlphaFoldDB" id="A0A5C4LFM2"/>
<evidence type="ECO:0000313" key="3">
    <source>
        <dbReference type="Proteomes" id="UP000305267"/>
    </source>
</evidence>
<dbReference type="OrthoDB" id="7998990at2"/>
<evidence type="ECO:0000313" key="2">
    <source>
        <dbReference type="EMBL" id="TNC12782.1"/>
    </source>
</evidence>
<name>A0A5C4LFM2_9HYPH</name>
<comment type="caution">
    <text evidence="2">The sequence shown here is derived from an EMBL/GenBank/DDBJ whole genome shotgun (WGS) entry which is preliminary data.</text>
</comment>
<evidence type="ECO:0000256" key="1">
    <source>
        <dbReference type="SAM" id="SignalP"/>
    </source>
</evidence>
<dbReference type="Proteomes" id="UP000305267">
    <property type="component" value="Unassembled WGS sequence"/>
</dbReference>
<accession>A0A5C4LFM2</accession>
<dbReference type="EMBL" id="VDDA01000005">
    <property type="protein sequence ID" value="TNC12782.1"/>
    <property type="molecule type" value="Genomic_DNA"/>
</dbReference>
<gene>
    <name evidence="2" type="ORF">FF100_14060</name>
</gene>
<keyword evidence="1" id="KW-0732">Signal</keyword>